<keyword evidence="2 6" id="KW-0812">Transmembrane</keyword>
<feature type="region of interest" description="Disordered" evidence="5">
    <location>
        <begin position="61"/>
        <end position="86"/>
    </location>
</feature>
<organism evidence="7 8">
    <name type="scientific">Recurvomyces mirabilis</name>
    <dbReference type="NCBI Taxonomy" id="574656"/>
    <lineage>
        <taxon>Eukaryota</taxon>
        <taxon>Fungi</taxon>
        <taxon>Dikarya</taxon>
        <taxon>Ascomycota</taxon>
        <taxon>Pezizomycotina</taxon>
        <taxon>Dothideomycetes</taxon>
        <taxon>Dothideomycetidae</taxon>
        <taxon>Mycosphaerellales</taxon>
        <taxon>Teratosphaeriaceae</taxon>
        <taxon>Recurvomyces</taxon>
    </lineage>
</organism>
<keyword evidence="3 6" id="KW-1133">Transmembrane helix</keyword>
<gene>
    <name evidence="7" type="ORF">LTR78_007957</name>
</gene>
<comment type="caution">
    <text evidence="7">The sequence shown here is derived from an EMBL/GenBank/DDBJ whole genome shotgun (WGS) entry which is preliminary data.</text>
</comment>
<evidence type="ECO:0000256" key="1">
    <source>
        <dbReference type="ARBA" id="ARBA00004167"/>
    </source>
</evidence>
<keyword evidence="8" id="KW-1185">Reference proteome</keyword>
<evidence type="ECO:0000256" key="5">
    <source>
        <dbReference type="SAM" id="MobiDB-lite"/>
    </source>
</evidence>
<dbReference type="PANTHER" id="PTHR15549:SF26">
    <property type="entry name" value="AXIAL BUDDING PATTERN PROTEIN 2-RELATED"/>
    <property type="match status" value="1"/>
</dbReference>
<dbReference type="Proteomes" id="UP001274830">
    <property type="component" value="Unassembled WGS sequence"/>
</dbReference>
<keyword evidence="4 6" id="KW-0472">Membrane</keyword>
<dbReference type="EMBL" id="JAUTXT010000035">
    <property type="protein sequence ID" value="KAK3672204.1"/>
    <property type="molecule type" value="Genomic_DNA"/>
</dbReference>
<evidence type="ECO:0000256" key="2">
    <source>
        <dbReference type="ARBA" id="ARBA00022692"/>
    </source>
</evidence>
<feature type="region of interest" description="Disordered" evidence="5">
    <location>
        <begin position="134"/>
        <end position="252"/>
    </location>
</feature>
<dbReference type="GO" id="GO:0071944">
    <property type="term" value="C:cell periphery"/>
    <property type="evidence" value="ECO:0007669"/>
    <property type="project" value="UniProtKB-ARBA"/>
</dbReference>
<dbReference type="PANTHER" id="PTHR15549">
    <property type="entry name" value="PAIRED IMMUNOGLOBULIN-LIKE TYPE 2 RECEPTOR"/>
    <property type="match status" value="1"/>
</dbReference>
<dbReference type="InterPro" id="IPR051694">
    <property type="entry name" value="Immunoregulatory_rcpt-like"/>
</dbReference>
<proteinExistence type="predicted"/>
<evidence type="ECO:0000256" key="6">
    <source>
        <dbReference type="SAM" id="Phobius"/>
    </source>
</evidence>
<feature type="compositionally biased region" description="Low complexity" evidence="5">
    <location>
        <begin position="63"/>
        <end position="86"/>
    </location>
</feature>
<feature type="transmembrane region" description="Helical" evidence="6">
    <location>
        <begin position="108"/>
        <end position="130"/>
    </location>
</feature>
<evidence type="ECO:0000313" key="8">
    <source>
        <dbReference type="Proteomes" id="UP001274830"/>
    </source>
</evidence>
<evidence type="ECO:0000256" key="3">
    <source>
        <dbReference type="ARBA" id="ARBA00022989"/>
    </source>
</evidence>
<sequence length="252" mass="25981">MAYSYDGTNDFCSITTVRSGTYTTNVPFSNFIALQWPISVQWASSDLARFSPASAPVLVETQTSSTASGRSTSSATASTTTSASSVDAAAATSSAATGGGGLSTGAQAGIGAGIGALALALIGLGIWFLLRRRRDKKSQSPPSHDETTFGGMKAELPGSQDTRGYSDKKGLHGQHGDAIELESGRDGLNELDGQKKQRMEPAELPGSAVGEHAAAEMAGMKSPVESDGKAITGTEQQAAAWRSNREPLVKHG</sequence>
<reference evidence="7" key="1">
    <citation type="submission" date="2023-07" db="EMBL/GenBank/DDBJ databases">
        <title>Black Yeasts Isolated from many extreme environments.</title>
        <authorList>
            <person name="Coleine C."/>
            <person name="Stajich J.E."/>
            <person name="Selbmann L."/>
        </authorList>
    </citation>
    <scope>NUCLEOTIDE SEQUENCE</scope>
    <source>
        <strain evidence="7">CCFEE 5485</strain>
    </source>
</reference>
<name>A0AAE0TV54_9PEZI</name>
<dbReference type="GO" id="GO:0016020">
    <property type="term" value="C:membrane"/>
    <property type="evidence" value="ECO:0007669"/>
    <property type="project" value="UniProtKB-SubCell"/>
</dbReference>
<feature type="compositionally biased region" description="Basic and acidic residues" evidence="5">
    <location>
        <begin position="243"/>
        <end position="252"/>
    </location>
</feature>
<dbReference type="AlphaFoldDB" id="A0AAE0TV54"/>
<comment type="subcellular location">
    <subcellularLocation>
        <location evidence="1">Membrane</location>
        <topology evidence="1">Single-pass membrane protein</topology>
    </subcellularLocation>
</comment>
<feature type="compositionally biased region" description="Basic and acidic residues" evidence="5">
    <location>
        <begin position="164"/>
        <end position="201"/>
    </location>
</feature>
<accession>A0AAE0TV54</accession>
<evidence type="ECO:0000256" key="4">
    <source>
        <dbReference type="ARBA" id="ARBA00023136"/>
    </source>
</evidence>
<protein>
    <submittedName>
        <fullName evidence="7">Uncharacterized protein</fullName>
    </submittedName>
</protein>
<evidence type="ECO:0000313" key="7">
    <source>
        <dbReference type="EMBL" id="KAK3672204.1"/>
    </source>
</evidence>